<dbReference type="EMBL" id="ASWH01000001">
    <property type="protein sequence ID" value="EOW82047.1"/>
    <property type="molecule type" value="Genomic_DNA"/>
</dbReference>
<comment type="caution">
    <text evidence="1">The sequence shown here is derived from an EMBL/GenBank/DDBJ whole genome shotgun (WGS) entry which is preliminary data.</text>
</comment>
<dbReference type="PATRIC" id="fig|1158614.3.peg.2610"/>
<evidence type="ECO:0008006" key="5">
    <source>
        <dbReference type="Google" id="ProtNLM"/>
    </source>
</evidence>
<sequence length="50" mass="5533">MSILVGLLLFFVGGFIGVATMCLVQVAGEADRRTINYEDRTEKSEPRESL</sequence>
<accession>R2VCJ9</accession>
<name>R2VCJ9_9ENTE</name>
<dbReference type="Pfam" id="PF12664">
    <property type="entry name" value="DUF3789"/>
    <property type="match status" value="1"/>
</dbReference>
<dbReference type="HOGENOM" id="CLU_3117634_0_0_9"/>
<dbReference type="Proteomes" id="UP000014160">
    <property type="component" value="Unassembled WGS sequence"/>
</dbReference>
<dbReference type="EMBL" id="AJDQ01000008">
    <property type="protein sequence ID" value="EOI55410.1"/>
    <property type="molecule type" value="Genomic_DNA"/>
</dbReference>
<dbReference type="AlphaFoldDB" id="R2VCJ9"/>
<reference evidence="2 4" key="2">
    <citation type="submission" date="2013-03" db="EMBL/GenBank/DDBJ databases">
        <title>The Genome Sequence of Enterococcus gilvus ATCC BAA-350 (PacBio/Illumina hybrid assembly).</title>
        <authorList>
            <consortium name="The Broad Institute Genomics Platform"/>
            <consortium name="The Broad Institute Genome Sequencing Center for Infectious Disease"/>
            <person name="Earl A."/>
            <person name="Russ C."/>
            <person name="Gilmore M."/>
            <person name="Surin D."/>
            <person name="Walker B."/>
            <person name="Young S."/>
            <person name="Zeng Q."/>
            <person name="Gargeya S."/>
            <person name="Fitzgerald M."/>
            <person name="Haas B."/>
            <person name="Abouelleil A."/>
            <person name="Allen A.W."/>
            <person name="Alvarado L."/>
            <person name="Arachchi H.M."/>
            <person name="Berlin A.M."/>
            <person name="Chapman S.B."/>
            <person name="Gainer-Dewar J."/>
            <person name="Goldberg J."/>
            <person name="Griggs A."/>
            <person name="Gujja S."/>
            <person name="Hansen M."/>
            <person name="Howarth C."/>
            <person name="Imamovic A."/>
            <person name="Ireland A."/>
            <person name="Larimer J."/>
            <person name="McCowan C."/>
            <person name="Murphy C."/>
            <person name="Pearson M."/>
            <person name="Poon T.W."/>
            <person name="Priest M."/>
            <person name="Roberts A."/>
            <person name="Saif S."/>
            <person name="Shea T."/>
            <person name="Sisk P."/>
            <person name="Sykes S."/>
            <person name="Wortman J."/>
            <person name="Nusbaum C."/>
            <person name="Birren B."/>
        </authorList>
    </citation>
    <scope>NUCLEOTIDE SEQUENCE [LARGE SCALE GENOMIC DNA]</scope>
    <source>
        <strain evidence="2 4">ATCC BAA-350</strain>
    </source>
</reference>
<evidence type="ECO:0000313" key="3">
    <source>
        <dbReference type="Proteomes" id="UP000013750"/>
    </source>
</evidence>
<evidence type="ECO:0000313" key="2">
    <source>
        <dbReference type="EMBL" id="EOW82047.1"/>
    </source>
</evidence>
<gene>
    <name evidence="2" type="ORF">I592_01348</name>
    <name evidence="1" type="ORF">UKC_02618</name>
</gene>
<organism evidence="1 3">
    <name type="scientific">Enterococcus gilvus ATCC BAA-350</name>
    <dbReference type="NCBI Taxonomy" id="1158614"/>
    <lineage>
        <taxon>Bacteria</taxon>
        <taxon>Bacillati</taxon>
        <taxon>Bacillota</taxon>
        <taxon>Bacilli</taxon>
        <taxon>Lactobacillales</taxon>
        <taxon>Enterococcaceae</taxon>
        <taxon>Enterococcus</taxon>
    </lineage>
</organism>
<evidence type="ECO:0000313" key="4">
    <source>
        <dbReference type="Proteomes" id="UP000014160"/>
    </source>
</evidence>
<dbReference type="InterPro" id="IPR024522">
    <property type="entry name" value="DUF3789"/>
</dbReference>
<evidence type="ECO:0000313" key="1">
    <source>
        <dbReference type="EMBL" id="EOI55410.1"/>
    </source>
</evidence>
<protein>
    <recommendedName>
        <fullName evidence="5">DUF3789 domain-containing protein</fullName>
    </recommendedName>
</protein>
<proteinExistence type="predicted"/>
<dbReference type="RefSeq" id="WP_010780991.1">
    <property type="nucleotide sequence ID" value="NZ_ASWH01000001.1"/>
</dbReference>
<keyword evidence="4" id="KW-1185">Reference proteome</keyword>
<reference evidence="1 3" key="1">
    <citation type="submission" date="2013-02" db="EMBL/GenBank/DDBJ databases">
        <title>The Genome Sequence of Enterococcus gilvus ATCC BAA-350.</title>
        <authorList>
            <consortium name="The Broad Institute Genome Sequencing Platform"/>
            <consortium name="The Broad Institute Genome Sequencing Center for Infectious Disease"/>
            <person name="Earl A.M."/>
            <person name="Gilmore M.S."/>
            <person name="Lebreton F."/>
            <person name="Walker B."/>
            <person name="Young S.K."/>
            <person name="Zeng Q."/>
            <person name="Gargeya S."/>
            <person name="Fitzgerald M."/>
            <person name="Haas B."/>
            <person name="Abouelleil A."/>
            <person name="Alvarado L."/>
            <person name="Arachchi H.M."/>
            <person name="Berlin A.M."/>
            <person name="Chapman S.B."/>
            <person name="Dewar J."/>
            <person name="Goldberg J."/>
            <person name="Griggs A."/>
            <person name="Gujja S."/>
            <person name="Hansen M."/>
            <person name="Howarth C."/>
            <person name="Imamovic A."/>
            <person name="Larimer J."/>
            <person name="McCowan C."/>
            <person name="Murphy C."/>
            <person name="Neiman D."/>
            <person name="Pearson M."/>
            <person name="Priest M."/>
            <person name="Roberts A."/>
            <person name="Saif S."/>
            <person name="Shea T."/>
            <person name="Sisk P."/>
            <person name="Sykes S."/>
            <person name="Wortman J."/>
            <person name="Nusbaum C."/>
            <person name="Birren B."/>
        </authorList>
    </citation>
    <scope>NUCLEOTIDE SEQUENCE [LARGE SCALE GENOMIC DNA]</scope>
    <source>
        <strain evidence="1 3">ATCC BAA-350</strain>
    </source>
</reference>
<dbReference type="Proteomes" id="UP000013750">
    <property type="component" value="Unassembled WGS sequence"/>
</dbReference>